<keyword evidence="7" id="KW-0269">Exonuclease</keyword>
<gene>
    <name evidence="7" type="ORF">SAMN05877753_102414</name>
</gene>
<dbReference type="GO" id="GO:0008409">
    <property type="term" value="F:5'-3' exonuclease activity"/>
    <property type="evidence" value="ECO:0007669"/>
    <property type="project" value="InterPro"/>
</dbReference>
<dbReference type="Gene3D" id="3.40.50.1010">
    <property type="entry name" value="5'-nuclease"/>
    <property type="match status" value="1"/>
</dbReference>
<keyword evidence="8" id="KW-1185">Reference proteome</keyword>
<dbReference type="EMBL" id="OAOP01000002">
    <property type="protein sequence ID" value="SNX68213.1"/>
    <property type="molecule type" value="Genomic_DNA"/>
</dbReference>
<evidence type="ECO:0000256" key="3">
    <source>
        <dbReference type="ARBA" id="ARBA00023125"/>
    </source>
</evidence>
<dbReference type="InterPro" id="IPR020045">
    <property type="entry name" value="DNA_polI_H3TH"/>
</dbReference>
<dbReference type="CDD" id="cd09898">
    <property type="entry name" value="H3TH_53EXO"/>
    <property type="match status" value="1"/>
</dbReference>
<dbReference type="GO" id="GO:0003677">
    <property type="term" value="F:DNA binding"/>
    <property type="evidence" value="ECO:0007669"/>
    <property type="project" value="UniProtKB-KW"/>
</dbReference>
<evidence type="ECO:0000313" key="8">
    <source>
        <dbReference type="Proteomes" id="UP000219546"/>
    </source>
</evidence>
<evidence type="ECO:0000256" key="5">
    <source>
        <dbReference type="ARBA" id="ARBA00050026"/>
    </source>
</evidence>
<comment type="function">
    <text evidence="4">5'-3' exonuclease acting preferentially on double-stranded DNA.</text>
</comment>
<dbReference type="PANTHER" id="PTHR42646">
    <property type="entry name" value="FLAP ENDONUCLEASE XNI"/>
    <property type="match status" value="1"/>
</dbReference>
<dbReference type="InterPro" id="IPR029060">
    <property type="entry name" value="PIN-like_dom_sf"/>
</dbReference>
<dbReference type="PANTHER" id="PTHR42646:SF2">
    <property type="entry name" value="5'-3' EXONUCLEASE FAMILY PROTEIN"/>
    <property type="match status" value="1"/>
</dbReference>
<dbReference type="SUPFAM" id="SSF47807">
    <property type="entry name" value="5' to 3' exonuclease, C-terminal subdomain"/>
    <property type="match status" value="1"/>
</dbReference>
<keyword evidence="1" id="KW-0540">Nuclease</keyword>
<dbReference type="SMART" id="SM00279">
    <property type="entry name" value="HhH2"/>
    <property type="match status" value="1"/>
</dbReference>
<sequence>MEKERLLIVDGMALLFRSFFATSVFNQFLINERGIPTNAVSGLVKHLDAAIRHFQPSHISICWDTPSKTFRHDLYEEYKGNRTAPPEEMVPQFDLAQSVTEQLGFHNIKVEGFEADDCIGALAAMYRGQSEVHIVSGDKDLLQLLHEGVEVHLLQKGVGSYDRWTKSRFEEEMGLTPEQWAEVKAFMGDPSDGYPGVKGIGEKTALKIMTTYGSIQAVLDNLENLTPAWRKKIEADQKQLHLSFELAKINCDVPLTCSLDDLYWQLNHEQWRKTLADHDIRGLRSLLLQMEKEEYAG</sequence>
<proteinExistence type="predicted"/>
<dbReference type="GO" id="GO:0033567">
    <property type="term" value="P:DNA replication, Okazaki fragment processing"/>
    <property type="evidence" value="ECO:0007669"/>
    <property type="project" value="InterPro"/>
</dbReference>
<organism evidence="7 8">
    <name type="scientific">Bacillus oleivorans</name>
    <dbReference type="NCBI Taxonomy" id="1448271"/>
    <lineage>
        <taxon>Bacteria</taxon>
        <taxon>Bacillati</taxon>
        <taxon>Bacillota</taxon>
        <taxon>Bacilli</taxon>
        <taxon>Bacillales</taxon>
        <taxon>Bacillaceae</taxon>
        <taxon>Bacillus</taxon>
    </lineage>
</organism>
<dbReference type="RefSeq" id="WP_245855600.1">
    <property type="nucleotide sequence ID" value="NZ_JBEPMQ010000001.1"/>
</dbReference>
<dbReference type="FunFam" id="1.10.150.20:FF:000003">
    <property type="entry name" value="DNA polymerase I"/>
    <property type="match status" value="1"/>
</dbReference>
<evidence type="ECO:0000256" key="1">
    <source>
        <dbReference type="ARBA" id="ARBA00022722"/>
    </source>
</evidence>
<dbReference type="Pfam" id="PF02739">
    <property type="entry name" value="5_3_exonuc_N"/>
    <property type="match status" value="1"/>
</dbReference>
<reference evidence="7 8" key="1">
    <citation type="submission" date="2017-08" db="EMBL/GenBank/DDBJ databases">
        <authorList>
            <person name="de Groot N.N."/>
        </authorList>
    </citation>
    <scope>NUCLEOTIDE SEQUENCE [LARGE SCALE GENOMIC DNA]</scope>
    <source>
        <strain evidence="7 8">JC228</strain>
    </source>
</reference>
<dbReference type="SMART" id="SM00475">
    <property type="entry name" value="53EXOc"/>
    <property type="match status" value="1"/>
</dbReference>
<dbReference type="CDD" id="cd09859">
    <property type="entry name" value="PIN_53EXO"/>
    <property type="match status" value="1"/>
</dbReference>
<dbReference type="Gene3D" id="1.10.150.20">
    <property type="entry name" value="5' to 3' exonuclease, C-terminal subdomain"/>
    <property type="match status" value="1"/>
</dbReference>
<dbReference type="AlphaFoldDB" id="A0A285CMI1"/>
<dbReference type="InterPro" id="IPR002421">
    <property type="entry name" value="5-3_exonuclease"/>
</dbReference>
<evidence type="ECO:0000313" key="7">
    <source>
        <dbReference type="EMBL" id="SNX68213.1"/>
    </source>
</evidence>
<dbReference type="SUPFAM" id="SSF88723">
    <property type="entry name" value="PIN domain-like"/>
    <property type="match status" value="1"/>
</dbReference>
<name>A0A285CMI1_9BACI</name>
<dbReference type="InterPro" id="IPR008918">
    <property type="entry name" value="HhH2"/>
</dbReference>
<dbReference type="InterPro" id="IPR020046">
    <property type="entry name" value="5-3_exonucl_a-hlix_arch_N"/>
</dbReference>
<dbReference type="InterPro" id="IPR036279">
    <property type="entry name" value="5-3_exonuclease_C_sf"/>
</dbReference>
<evidence type="ECO:0000259" key="6">
    <source>
        <dbReference type="SMART" id="SM00475"/>
    </source>
</evidence>
<dbReference type="InterPro" id="IPR038969">
    <property type="entry name" value="FEN"/>
</dbReference>
<protein>
    <recommendedName>
        <fullName evidence="5">5'-3' exonuclease</fullName>
    </recommendedName>
</protein>
<accession>A0A285CMI1</accession>
<dbReference type="Proteomes" id="UP000219546">
    <property type="component" value="Unassembled WGS sequence"/>
</dbReference>
<keyword evidence="2" id="KW-0378">Hydrolase</keyword>
<dbReference type="GO" id="GO:0017108">
    <property type="term" value="F:5'-flap endonuclease activity"/>
    <property type="evidence" value="ECO:0007669"/>
    <property type="project" value="InterPro"/>
</dbReference>
<dbReference type="Pfam" id="PF01367">
    <property type="entry name" value="5_3_exonuc"/>
    <property type="match status" value="1"/>
</dbReference>
<evidence type="ECO:0000256" key="2">
    <source>
        <dbReference type="ARBA" id="ARBA00022801"/>
    </source>
</evidence>
<keyword evidence="3" id="KW-0238">DNA-binding</keyword>
<evidence type="ECO:0000256" key="4">
    <source>
        <dbReference type="ARBA" id="ARBA00049957"/>
    </source>
</evidence>
<feature type="domain" description="5'-3' exonuclease" evidence="6">
    <location>
        <begin position="2"/>
        <end position="265"/>
    </location>
</feature>